<dbReference type="SUPFAM" id="SSF82771">
    <property type="entry name" value="GIY-YIG endonuclease"/>
    <property type="match status" value="1"/>
</dbReference>
<comment type="caution">
    <text evidence="4">The sequence shown here is derived from an EMBL/GenBank/DDBJ whole genome shotgun (WGS) entry which is preliminary data.</text>
</comment>
<evidence type="ECO:0000256" key="1">
    <source>
        <dbReference type="ARBA" id="ARBA00007435"/>
    </source>
</evidence>
<name>A0ABV8WXA6_9BACI</name>
<protein>
    <submittedName>
        <fullName evidence="4">GIY-YIG nuclease family protein</fullName>
    </submittedName>
</protein>
<feature type="compositionally biased region" description="Basic and acidic residues" evidence="2">
    <location>
        <begin position="85"/>
        <end position="97"/>
    </location>
</feature>
<dbReference type="RefSeq" id="WP_390252091.1">
    <property type="nucleotide sequence ID" value="NZ_JBHSDT010000007.1"/>
</dbReference>
<dbReference type="PROSITE" id="PS50164">
    <property type="entry name" value="GIY_YIG"/>
    <property type="match status" value="1"/>
</dbReference>
<dbReference type="PANTHER" id="PTHR34477:SF1">
    <property type="entry name" value="UPF0213 PROTEIN YHBQ"/>
    <property type="match status" value="1"/>
</dbReference>
<evidence type="ECO:0000256" key="2">
    <source>
        <dbReference type="SAM" id="MobiDB-lite"/>
    </source>
</evidence>
<dbReference type="PANTHER" id="PTHR34477">
    <property type="entry name" value="UPF0213 PROTEIN YHBQ"/>
    <property type="match status" value="1"/>
</dbReference>
<reference evidence="5" key="1">
    <citation type="journal article" date="2019" name="Int. J. Syst. Evol. Microbiol.">
        <title>The Global Catalogue of Microorganisms (GCM) 10K type strain sequencing project: providing services to taxonomists for standard genome sequencing and annotation.</title>
        <authorList>
            <consortium name="The Broad Institute Genomics Platform"/>
            <consortium name="The Broad Institute Genome Sequencing Center for Infectious Disease"/>
            <person name="Wu L."/>
            <person name="Ma J."/>
        </authorList>
    </citation>
    <scope>NUCLEOTIDE SEQUENCE [LARGE SCALE GENOMIC DNA]</scope>
    <source>
        <strain evidence="5">CCUG 37865</strain>
    </source>
</reference>
<dbReference type="CDD" id="cd10456">
    <property type="entry name" value="GIY-YIG_UPF0213"/>
    <property type="match status" value="1"/>
</dbReference>
<proteinExistence type="inferred from homology"/>
<organism evidence="4 5">
    <name type="scientific">Gracilibacillus xinjiangensis</name>
    <dbReference type="NCBI Taxonomy" id="1193282"/>
    <lineage>
        <taxon>Bacteria</taxon>
        <taxon>Bacillati</taxon>
        <taxon>Bacillota</taxon>
        <taxon>Bacilli</taxon>
        <taxon>Bacillales</taxon>
        <taxon>Bacillaceae</taxon>
        <taxon>Gracilibacillus</taxon>
    </lineage>
</organism>
<dbReference type="InterPro" id="IPR035901">
    <property type="entry name" value="GIY-YIG_endonuc_sf"/>
</dbReference>
<dbReference type="Pfam" id="PF01541">
    <property type="entry name" value="GIY-YIG"/>
    <property type="match status" value="1"/>
</dbReference>
<dbReference type="InterPro" id="IPR050190">
    <property type="entry name" value="UPF0213_domain"/>
</dbReference>
<dbReference type="Gene3D" id="3.40.1440.10">
    <property type="entry name" value="GIY-YIG endonuclease"/>
    <property type="match status" value="1"/>
</dbReference>
<accession>A0ABV8WXA6</accession>
<dbReference type="Proteomes" id="UP001595882">
    <property type="component" value="Unassembled WGS sequence"/>
</dbReference>
<feature type="region of interest" description="Disordered" evidence="2">
    <location>
        <begin position="77"/>
        <end position="105"/>
    </location>
</feature>
<keyword evidence="5" id="KW-1185">Reference proteome</keyword>
<dbReference type="EMBL" id="JBHSDT010000007">
    <property type="protein sequence ID" value="MFC4403559.1"/>
    <property type="molecule type" value="Genomic_DNA"/>
</dbReference>
<evidence type="ECO:0000313" key="5">
    <source>
        <dbReference type="Proteomes" id="UP001595882"/>
    </source>
</evidence>
<evidence type="ECO:0000313" key="4">
    <source>
        <dbReference type="EMBL" id="MFC4403559.1"/>
    </source>
</evidence>
<evidence type="ECO:0000259" key="3">
    <source>
        <dbReference type="PROSITE" id="PS50164"/>
    </source>
</evidence>
<dbReference type="InterPro" id="IPR000305">
    <property type="entry name" value="GIY-YIG_endonuc"/>
</dbReference>
<gene>
    <name evidence="4" type="ORF">ACFOY7_10815</name>
</gene>
<comment type="similarity">
    <text evidence="1">Belongs to the UPF0213 family.</text>
</comment>
<sequence length="105" mass="12103">MVRSNDHYVYILECKDQTLYTGYTTNIPRRLKMHKDGKGAKYTRGRGPLKVVYQAKCHTKSEALKLEAKIKKLSKKGKLQLIRENGQERDGDHENPKKLSTGSKR</sequence>
<feature type="domain" description="GIY-YIG" evidence="3">
    <location>
        <begin position="5"/>
        <end position="80"/>
    </location>
</feature>